<name>A0A7Y0N0V6_VIBAL</name>
<dbReference type="SUPFAM" id="SSF69349">
    <property type="entry name" value="Phage fibre proteins"/>
    <property type="match status" value="1"/>
</dbReference>
<protein>
    <recommendedName>
        <fullName evidence="3">Gp5/Type VI secretion system Vgr protein OB-fold domain-containing protein</fullName>
    </recommendedName>
</protein>
<proteinExistence type="predicted"/>
<reference evidence="1 2" key="1">
    <citation type="submission" date="2020-04" db="EMBL/GenBank/DDBJ databases">
        <title>Whole-genome sequencing of Vibrio spp. from China reveals different genetic environments of blaCTX-M-14 among diverse lineages.</title>
        <authorList>
            <person name="Zheng Z."/>
            <person name="Ye L."/>
            <person name="Chen S."/>
        </authorList>
    </citation>
    <scope>NUCLEOTIDE SEQUENCE [LARGE SCALE GENOMIC DNA]</scope>
    <source>
        <strain evidence="1 2">Vb1636</strain>
    </source>
</reference>
<dbReference type="SUPFAM" id="SSF69255">
    <property type="entry name" value="gp5 N-terminal domain-like"/>
    <property type="match status" value="1"/>
</dbReference>
<dbReference type="RefSeq" id="WP_024703862.1">
    <property type="nucleotide sequence ID" value="NZ_JABCMA010000035.1"/>
</dbReference>
<evidence type="ECO:0000313" key="1">
    <source>
        <dbReference type="EMBL" id="NMR76079.1"/>
    </source>
</evidence>
<dbReference type="EMBL" id="JABCMA010000035">
    <property type="protein sequence ID" value="NMR76079.1"/>
    <property type="molecule type" value="Genomic_DNA"/>
</dbReference>
<dbReference type="Proteomes" id="UP000565155">
    <property type="component" value="Unassembled WGS sequence"/>
</dbReference>
<sequence>MSDSSENRTRTNVTNRLFGSYQAEVVNPVHPKGLYMVSVRLLGYWDAIPDKDLPFAEFLLPLGAKPSCGQVVPVEKGDLVWVDFPRNGDTRYPRITGSLYYAPNYESYLPSEVNGEAYQPKRAEGEPEPPAYDRKDALFVRFGLRELITHQGGYSVTHTQSGTAIEITPDGQCVIHVEGNAFRSSTGNTLEQVGGALTIKVKGDANIEAGGNATVKASGKANLEGNEVTIKASGNVNIDAGGQFAVKAAAAPFTLG</sequence>
<gene>
    <name evidence="1" type="ORF">HKB35_20930</name>
</gene>
<organism evidence="1 2">
    <name type="scientific">Vibrio alginolyticus</name>
    <dbReference type="NCBI Taxonomy" id="663"/>
    <lineage>
        <taxon>Bacteria</taxon>
        <taxon>Pseudomonadati</taxon>
        <taxon>Pseudomonadota</taxon>
        <taxon>Gammaproteobacteria</taxon>
        <taxon>Vibrionales</taxon>
        <taxon>Vibrionaceae</taxon>
        <taxon>Vibrio</taxon>
    </lineage>
</organism>
<comment type="caution">
    <text evidence="1">The sequence shown here is derived from an EMBL/GenBank/DDBJ whole genome shotgun (WGS) entry which is preliminary data.</text>
</comment>
<evidence type="ECO:0000313" key="2">
    <source>
        <dbReference type="Proteomes" id="UP000565155"/>
    </source>
</evidence>
<evidence type="ECO:0008006" key="3">
    <source>
        <dbReference type="Google" id="ProtNLM"/>
    </source>
</evidence>
<accession>A0A7Y0N0V6</accession>
<dbReference type="AlphaFoldDB" id="A0A7Y0N0V6"/>
<dbReference type="Gene3D" id="2.40.50.260">
    <property type="entry name" value="Nucleic acid-binding protein domain"/>
    <property type="match status" value="1"/>
</dbReference>